<proteinExistence type="predicted"/>
<organism evidence="2 3">
    <name type="scientific">Parapedobacter indicus</name>
    <dbReference type="NCBI Taxonomy" id="1477437"/>
    <lineage>
        <taxon>Bacteria</taxon>
        <taxon>Pseudomonadati</taxon>
        <taxon>Bacteroidota</taxon>
        <taxon>Sphingobacteriia</taxon>
        <taxon>Sphingobacteriales</taxon>
        <taxon>Sphingobacteriaceae</taxon>
        <taxon>Parapedobacter</taxon>
    </lineage>
</organism>
<dbReference type="SUPFAM" id="SSF53335">
    <property type="entry name" value="S-adenosyl-L-methionine-dependent methyltransferases"/>
    <property type="match status" value="1"/>
</dbReference>
<dbReference type="EMBL" id="FOQO01000007">
    <property type="protein sequence ID" value="SFJ02312.1"/>
    <property type="molecule type" value="Genomic_DNA"/>
</dbReference>
<sequence length="264" mass="29121">MSEQLYNPDYLAETQRLLEELKYSTYTPFLSISGRMVEVGCGTGDDAINIAKATAGNGLEVFGLDASEVMIQEANSRQSKANDKGIPEDQMTNVRFMIGNASHLPFEDGALSGLRAERLVQHLPNPEEVFAEFYRTLVAGSPLVVVETDWNSISFYNGDPRVTQRLRNYLTERNVKNGNAAATLIHDLQAAGFSDVAVRLWPLASRSLEQCVQLLRFDVVLTAMQDAGELTADEAQTLMNALRVADDRGQFICSINLIVVSAKR</sequence>
<dbReference type="GO" id="GO:0008168">
    <property type="term" value="F:methyltransferase activity"/>
    <property type="evidence" value="ECO:0007669"/>
    <property type="project" value="UniProtKB-KW"/>
</dbReference>
<dbReference type="PANTHER" id="PTHR43591:SF24">
    <property type="entry name" value="2-METHOXY-6-POLYPRENYL-1,4-BENZOQUINOL METHYLASE, MITOCHONDRIAL"/>
    <property type="match status" value="1"/>
</dbReference>
<keyword evidence="2" id="KW-0489">Methyltransferase</keyword>
<dbReference type="OrthoDB" id="3636702at2"/>
<dbReference type="Proteomes" id="UP000198670">
    <property type="component" value="Unassembled WGS sequence"/>
</dbReference>
<evidence type="ECO:0000313" key="3">
    <source>
        <dbReference type="Proteomes" id="UP000198670"/>
    </source>
</evidence>
<dbReference type="CDD" id="cd02440">
    <property type="entry name" value="AdoMet_MTases"/>
    <property type="match status" value="1"/>
</dbReference>
<accession>A0A1I3MZF3</accession>
<keyword evidence="3" id="KW-1185">Reference proteome</keyword>
<reference evidence="2 3" key="1">
    <citation type="submission" date="2016-10" db="EMBL/GenBank/DDBJ databases">
        <authorList>
            <person name="de Groot N.N."/>
        </authorList>
    </citation>
    <scope>NUCLEOTIDE SEQUENCE [LARGE SCALE GENOMIC DNA]</scope>
    <source>
        <strain evidence="2 3">RK1</strain>
    </source>
</reference>
<dbReference type="STRING" id="1477437.SAMN05444682_10745"/>
<dbReference type="InterPro" id="IPR029063">
    <property type="entry name" value="SAM-dependent_MTases_sf"/>
</dbReference>
<protein>
    <submittedName>
        <fullName evidence="2">Ubiquinone/menaquinone biosynthesis C-methylase UbiE</fullName>
    </submittedName>
</protein>
<dbReference type="Pfam" id="PF13649">
    <property type="entry name" value="Methyltransf_25"/>
    <property type="match status" value="1"/>
</dbReference>
<dbReference type="PANTHER" id="PTHR43591">
    <property type="entry name" value="METHYLTRANSFERASE"/>
    <property type="match status" value="1"/>
</dbReference>
<evidence type="ECO:0000259" key="1">
    <source>
        <dbReference type="Pfam" id="PF13649"/>
    </source>
</evidence>
<evidence type="ECO:0000313" key="2">
    <source>
        <dbReference type="EMBL" id="SFJ02312.1"/>
    </source>
</evidence>
<name>A0A1I3MZF3_9SPHI</name>
<dbReference type="RefSeq" id="WP_090628007.1">
    <property type="nucleotide sequence ID" value="NZ_FOQO01000007.1"/>
</dbReference>
<dbReference type="Gene3D" id="3.40.50.150">
    <property type="entry name" value="Vaccinia Virus protein VP39"/>
    <property type="match status" value="1"/>
</dbReference>
<dbReference type="AlphaFoldDB" id="A0A1I3MZF3"/>
<dbReference type="GO" id="GO:0032259">
    <property type="term" value="P:methylation"/>
    <property type="evidence" value="ECO:0007669"/>
    <property type="project" value="UniProtKB-KW"/>
</dbReference>
<dbReference type="InterPro" id="IPR041698">
    <property type="entry name" value="Methyltransf_25"/>
</dbReference>
<keyword evidence="2" id="KW-0830">Ubiquinone</keyword>
<keyword evidence="2" id="KW-0808">Transferase</keyword>
<feature type="domain" description="Methyltransferase" evidence="1">
    <location>
        <begin position="37"/>
        <end position="139"/>
    </location>
</feature>
<gene>
    <name evidence="2" type="ORF">SAMN05444682_10745</name>
</gene>